<dbReference type="Proteomes" id="UP000318431">
    <property type="component" value="Unassembled WGS sequence"/>
</dbReference>
<gene>
    <name evidence="2" type="ORF">IP91_02570</name>
</gene>
<protein>
    <submittedName>
        <fullName evidence="2">Uncharacterized protein</fullName>
    </submittedName>
</protein>
<comment type="caution">
    <text evidence="2">The sequence shown here is derived from an EMBL/GenBank/DDBJ whole genome shotgun (WGS) entry which is preliminary data.</text>
</comment>
<name>A0A562R8F5_9BURK</name>
<organism evidence="2 3">
    <name type="scientific">Pseudoduganella lurida</name>
    <dbReference type="NCBI Taxonomy" id="1036180"/>
    <lineage>
        <taxon>Bacteria</taxon>
        <taxon>Pseudomonadati</taxon>
        <taxon>Pseudomonadota</taxon>
        <taxon>Betaproteobacteria</taxon>
        <taxon>Burkholderiales</taxon>
        <taxon>Oxalobacteraceae</taxon>
        <taxon>Telluria group</taxon>
        <taxon>Pseudoduganella</taxon>
    </lineage>
</organism>
<proteinExistence type="predicted"/>
<dbReference type="EMBL" id="VLLB01000004">
    <property type="protein sequence ID" value="TWI65163.1"/>
    <property type="molecule type" value="Genomic_DNA"/>
</dbReference>
<feature type="transmembrane region" description="Helical" evidence="1">
    <location>
        <begin position="31"/>
        <end position="49"/>
    </location>
</feature>
<accession>A0A562R8F5</accession>
<sequence length="123" mass="13295">MLAGSAAAALTFLFMWPHTRREAFVRITCAIAMSSTAGPLVIVAIHSCWPELFASARTISMLLGAPEEVGVLYVSAPLMAVSGLPAWWLLGGLVRWLDKRKDKDIGEMAHDVAEVVKDMRGGL</sequence>
<dbReference type="AlphaFoldDB" id="A0A562R8F5"/>
<reference evidence="2 3" key="1">
    <citation type="journal article" date="2015" name="Stand. Genomic Sci.">
        <title>Genomic Encyclopedia of Bacterial and Archaeal Type Strains, Phase III: the genomes of soil and plant-associated and newly described type strains.</title>
        <authorList>
            <person name="Whitman W.B."/>
            <person name="Woyke T."/>
            <person name="Klenk H.P."/>
            <person name="Zhou Y."/>
            <person name="Lilburn T.G."/>
            <person name="Beck B.J."/>
            <person name="De Vos P."/>
            <person name="Vandamme P."/>
            <person name="Eisen J.A."/>
            <person name="Garrity G."/>
            <person name="Hugenholtz P."/>
            <person name="Kyrpides N.C."/>
        </authorList>
    </citation>
    <scope>NUCLEOTIDE SEQUENCE [LARGE SCALE GENOMIC DNA]</scope>
    <source>
        <strain evidence="2 3">CGMCC 1.10822</strain>
    </source>
</reference>
<keyword evidence="1" id="KW-0472">Membrane</keyword>
<keyword evidence="1" id="KW-1133">Transmembrane helix</keyword>
<feature type="transmembrane region" description="Helical" evidence="1">
    <location>
        <begin position="70"/>
        <end position="90"/>
    </location>
</feature>
<keyword evidence="1" id="KW-0812">Transmembrane</keyword>
<keyword evidence="3" id="KW-1185">Reference proteome</keyword>
<evidence type="ECO:0000313" key="3">
    <source>
        <dbReference type="Proteomes" id="UP000318431"/>
    </source>
</evidence>
<evidence type="ECO:0000313" key="2">
    <source>
        <dbReference type="EMBL" id="TWI65163.1"/>
    </source>
</evidence>
<evidence type="ECO:0000256" key="1">
    <source>
        <dbReference type="SAM" id="Phobius"/>
    </source>
</evidence>